<sequence length="268" mass="29437">MPRPNDSPDVAASKTMAYILRHGAEKEGLHMRSDGLILLDDVMKAVDRPTVFRLVNENAKKRFELLYGYDPSPPKPKKTKAPKKKPAPKATDGEATGATAAGSVDALAAQLDATTVEPTWKELEFVALPAPAEGEQGDQRGAWYIRASQGHTLKVEDAAMLEPILDNEDGRRRAGLLVHGTQWKLWDTLIPRPNSTLHIFLSLPLLLAASIPVYSSANGVVLTPGDANGFVPKEFWRMAVHISEGKRTVVWEDGKETERVEDENEAEQ</sequence>
<dbReference type="Pfam" id="PF01885">
    <property type="entry name" value="PTS_2-RNA"/>
    <property type="match status" value="1"/>
</dbReference>
<dbReference type="Proteomes" id="UP000002748">
    <property type="component" value="Unassembled WGS sequence"/>
</dbReference>
<evidence type="ECO:0000256" key="3">
    <source>
        <dbReference type="ARBA" id="ARBA00047949"/>
    </source>
</evidence>
<organism evidence="5 6">
    <name type="scientific">Trichosporon asahii var. asahii (strain ATCC 90039 / CBS 2479 / JCM 2466 / KCTC 7840 / NBRC 103889/ NCYC 2677 / UAMH 7654)</name>
    <name type="common">Yeast</name>
    <dbReference type="NCBI Taxonomy" id="1186058"/>
    <lineage>
        <taxon>Eukaryota</taxon>
        <taxon>Fungi</taxon>
        <taxon>Dikarya</taxon>
        <taxon>Basidiomycota</taxon>
        <taxon>Agaricomycotina</taxon>
        <taxon>Tremellomycetes</taxon>
        <taxon>Trichosporonales</taxon>
        <taxon>Trichosporonaceae</taxon>
        <taxon>Trichosporon</taxon>
    </lineage>
</organism>
<dbReference type="EC" id="2.7.1.160" evidence="2"/>
<feature type="region of interest" description="Disordered" evidence="4">
    <location>
        <begin position="66"/>
        <end position="98"/>
    </location>
</feature>
<dbReference type="HOGENOM" id="CLU_052998_0_0_1"/>
<dbReference type="PANTHER" id="PTHR12684">
    <property type="entry name" value="PUTATIVE PHOSPHOTRANSFERASE"/>
    <property type="match status" value="1"/>
</dbReference>
<dbReference type="GO" id="GO:0006388">
    <property type="term" value="P:tRNA splicing, via endonucleolytic cleavage and ligation"/>
    <property type="evidence" value="ECO:0007669"/>
    <property type="project" value="TreeGrafter"/>
</dbReference>
<dbReference type="EMBL" id="ALBS01000265">
    <property type="protein sequence ID" value="EJT47068.1"/>
    <property type="molecule type" value="Genomic_DNA"/>
</dbReference>
<feature type="compositionally biased region" description="Basic residues" evidence="4">
    <location>
        <begin position="75"/>
        <end position="87"/>
    </location>
</feature>
<protein>
    <recommendedName>
        <fullName evidence="2">2'-phosphotransferase</fullName>
        <ecNumber evidence="2">2.7.1.160</ecNumber>
    </recommendedName>
</protein>
<dbReference type="InterPro" id="IPR002745">
    <property type="entry name" value="Ptrans_KptA/Tpt1"/>
</dbReference>
<reference evidence="5 6" key="1">
    <citation type="journal article" date="2012" name="Eukaryot. Cell">
        <title>Draft genome sequence of CBS 2479, the standard type strain of Trichosporon asahii.</title>
        <authorList>
            <person name="Yang R.Y."/>
            <person name="Li H.T."/>
            <person name="Zhu H."/>
            <person name="Zhou G.P."/>
            <person name="Wang M."/>
            <person name="Wang L."/>
        </authorList>
    </citation>
    <scope>NUCLEOTIDE SEQUENCE [LARGE SCALE GENOMIC DNA]</scope>
    <source>
        <strain evidence="6">ATCC 90039 / CBS 2479 / JCM 2466 / KCTC 7840 / NCYC 2677 / UAMH 7654</strain>
    </source>
</reference>
<dbReference type="PANTHER" id="PTHR12684:SF2">
    <property type="entry name" value="TRNA 2'-PHOSPHOTRANSFERASE 1"/>
    <property type="match status" value="1"/>
</dbReference>
<dbReference type="GO" id="GO:0000215">
    <property type="term" value="F:tRNA 2'-phosphotransferase activity"/>
    <property type="evidence" value="ECO:0007669"/>
    <property type="project" value="UniProtKB-EC"/>
</dbReference>
<feature type="compositionally biased region" description="Low complexity" evidence="4">
    <location>
        <begin position="88"/>
        <end position="98"/>
    </location>
</feature>
<dbReference type="SUPFAM" id="SSF56399">
    <property type="entry name" value="ADP-ribosylation"/>
    <property type="match status" value="1"/>
</dbReference>
<gene>
    <name evidence="5" type="ORF">A1Q1_04188</name>
</gene>
<evidence type="ECO:0000256" key="2">
    <source>
        <dbReference type="ARBA" id="ARBA00012007"/>
    </source>
</evidence>
<comment type="caution">
    <text evidence="5">The sequence shown here is derived from an EMBL/GenBank/DDBJ whole genome shotgun (WGS) entry which is preliminary data.</text>
</comment>
<dbReference type="VEuPathDB" id="FungiDB:A1Q1_04188"/>
<comment type="function">
    <text evidence="1">Catalyzes the last step of tRNA splicing, the transfer of the splice junction 2'-phosphate from ligated tRNA to NAD to produce ADP-ribose 1''-2'' cyclic phosphate.</text>
</comment>
<keyword evidence="5" id="KW-0808">Transferase</keyword>
<dbReference type="KEGG" id="tasa:A1Q1_04188"/>
<evidence type="ECO:0000256" key="4">
    <source>
        <dbReference type="SAM" id="MobiDB-lite"/>
    </source>
</evidence>
<comment type="catalytic activity">
    <reaction evidence="3">
        <text>2'-phospho-[ligated tRNA] + NAD(+) = mature tRNA + ADP-alpha-D-ribose 1'',2''-cyclic phosphate + nicotinamide</text>
        <dbReference type="Rhea" id="RHEA:23324"/>
        <dbReference type="Rhea" id="RHEA-COMP:11106"/>
        <dbReference type="Rhea" id="RHEA-COMP:11107"/>
        <dbReference type="ChEBI" id="CHEBI:17154"/>
        <dbReference type="ChEBI" id="CHEBI:57540"/>
        <dbReference type="ChEBI" id="CHEBI:76596"/>
        <dbReference type="ChEBI" id="CHEBI:82883"/>
        <dbReference type="ChEBI" id="CHEBI:85027"/>
        <dbReference type="EC" id="2.7.1.160"/>
    </reaction>
</comment>
<dbReference type="OrthoDB" id="419694at2759"/>
<dbReference type="Gene3D" id="1.10.10.970">
    <property type="entry name" value="RNA 2'-phosphotransferase, Tpt1/KptA family, N-terminal domain"/>
    <property type="match status" value="1"/>
</dbReference>
<name>J5QFE9_TRIAS</name>
<dbReference type="AlphaFoldDB" id="J5QFE9"/>
<proteinExistence type="predicted"/>
<evidence type="ECO:0000313" key="6">
    <source>
        <dbReference type="Proteomes" id="UP000002748"/>
    </source>
</evidence>
<accession>J5QFE9</accession>
<dbReference type="InterPro" id="IPR042080">
    <property type="entry name" value="RNA_2'-PTrans_N"/>
</dbReference>
<dbReference type="RefSeq" id="XP_014178040.1">
    <property type="nucleotide sequence ID" value="XM_014322565.1"/>
</dbReference>
<evidence type="ECO:0000313" key="5">
    <source>
        <dbReference type="EMBL" id="EJT47068.1"/>
    </source>
</evidence>
<evidence type="ECO:0000256" key="1">
    <source>
        <dbReference type="ARBA" id="ARBA00003343"/>
    </source>
</evidence>
<dbReference type="GeneID" id="25987701"/>